<dbReference type="RefSeq" id="WP_058888980.1">
    <property type="nucleotide sequence ID" value="NZ_LQBM01000004.1"/>
</dbReference>
<proteinExistence type="inferred from homology"/>
<evidence type="ECO:0000313" key="5">
    <source>
        <dbReference type="EMBL" id="KUG57745.1"/>
    </source>
</evidence>
<gene>
    <name evidence="5" type="ORF">AVL63_04255</name>
</gene>
<feature type="domain" description="Solute-binding protein family 5" evidence="4">
    <location>
        <begin position="95"/>
        <end position="468"/>
    </location>
</feature>
<dbReference type="InterPro" id="IPR006311">
    <property type="entry name" value="TAT_signal"/>
</dbReference>
<evidence type="ECO:0000259" key="4">
    <source>
        <dbReference type="Pfam" id="PF00496"/>
    </source>
</evidence>
<dbReference type="Pfam" id="PF00496">
    <property type="entry name" value="SBP_bac_5"/>
    <property type="match status" value="1"/>
</dbReference>
<dbReference type="PIRSF" id="PIRSF002741">
    <property type="entry name" value="MppA"/>
    <property type="match status" value="1"/>
</dbReference>
<dbReference type="AlphaFoldDB" id="A0A0W8ICS8"/>
<name>A0A0W8ICS8_9MICC</name>
<dbReference type="InterPro" id="IPR039424">
    <property type="entry name" value="SBP_5"/>
</dbReference>
<dbReference type="GO" id="GO:1904680">
    <property type="term" value="F:peptide transmembrane transporter activity"/>
    <property type="evidence" value="ECO:0007669"/>
    <property type="project" value="TreeGrafter"/>
</dbReference>
<evidence type="ECO:0000313" key="6">
    <source>
        <dbReference type="Proteomes" id="UP000054023"/>
    </source>
</evidence>
<keyword evidence="3" id="KW-0732">Signal</keyword>
<protein>
    <recommendedName>
        <fullName evidence="4">Solute-binding protein family 5 domain-containing protein</fullName>
    </recommendedName>
</protein>
<evidence type="ECO:0000256" key="2">
    <source>
        <dbReference type="ARBA" id="ARBA00022448"/>
    </source>
</evidence>
<dbReference type="PROSITE" id="PS51318">
    <property type="entry name" value="TAT"/>
    <property type="match status" value="1"/>
</dbReference>
<keyword evidence="2" id="KW-0813">Transport</keyword>
<comment type="similarity">
    <text evidence="1">Belongs to the bacterial solute-binding protein 5 family.</text>
</comment>
<dbReference type="EMBL" id="LQBM01000004">
    <property type="protein sequence ID" value="KUG57745.1"/>
    <property type="molecule type" value="Genomic_DNA"/>
</dbReference>
<dbReference type="Gene3D" id="3.10.105.10">
    <property type="entry name" value="Dipeptide-binding Protein, Domain 3"/>
    <property type="match status" value="1"/>
</dbReference>
<dbReference type="STRING" id="317018.AVL63_04255"/>
<accession>A0A0W8ICS8</accession>
<dbReference type="OrthoDB" id="9796817at2"/>
<sequence length="548" mass="60187">MRSPMQRRRFLGTLGLAGAAGALDWPVSEPASGAAARLSATGAAEEELPGGVVLSAVSSVVWMDPALAVDTETERVCRQVFETLVGVDRETGATVPLLATDWETSRDGLRYTFTLREDVLFHDGSALTAEVVVANFQRWGRMNEILGSDAPARTTLAFESLFGGFFDDPDCLLESVEAPDSTTVRLTLSEPLVFLPEALAMPAFGIASAEVLSESEPDLLAREPRGTGAYRLSSVGADEVVLEAFEDYWDGRPAAERAVVRTLPRSFDRLRELQRGGIDVYDYITAENLRSLVQSGRPILQRDPFSVLYLGFNLDHPIMGDPEVREAAARAVNLTSLVESFFLEGSRPAYQFTPAALGVHSEQAQRYNYNVEEAQELLADAGYDGEPLPFYYPMNATRSYFPRPEAVFASIARDLTAVGFNITPRPVSWDNGYVDALLDDDQRAMHLLGRNGGYRSPHSFFGPLFSHQTPEFNYDSPEVRELIRSARSETEEQSRNDLYRAIADLVAEDLPALPLVHPISGVALGRGVADYPMSPVLHELFKDIVPAD</sequence>
<dbReference type="Gene3D" id="3.90.76.10">
    <property type="entry name" value="Dipeptide-binding Protein, Domain 1"/>
    <property type="match status" value="1"/>
</dbReference>
<dbReference type="SUPFAM" id="SSF53850">
    <property type="entry name" value="Periplasmic binding protein-like II"/>
    <property type="match status" value="1"/>
</dbReference>
<evidence type="ECO:0000256" key="3">
    <source>
        <dbReference type="ARBA" id="ARBA00022729"/>
    </source>
</evidence>
<organism evidence="5 6">
    <name type="scientific">Nesterenkonia jeotgali</name>
    <dbReference type="NCBI Taxonomy" id="317018"/>
    <lineage>
        <taxon>Bacteria</taxon>
        <taxon>Bacillati</taxon>
        <taxon>Actinomycetota</taxon>
        <taxon>Actinomycetes</taxon>
        <taxon>Micrococcales</taxon>
        <taxon>Micrococcaceae</taxon>
        <taxon>Nesterenkonia</taxon>
    </lineage>
</organism>
<dbReference type="PANTHER" id="PTHR30290">
    <property type="entry name" value="PERIPLASMIC BINDING COMPONENT OF ABC TRANSPORTER"/>
    <property type="match status" value="1"/>
</dbReference>
<dbReference type="InterPro" id="IPR000914">
    <property type="entry name" value="SBP_5_dom"/>
</dbReference>
<dbReference type="InterPro" id="IPR030678">
    <property type="entry name" value="Peptide/Ni-bd"/>
</dbReference>
<dbReference type="Gene3D" id="3.40.190.10">
    <property type="entry name" value="Periplasmic binding protein-like II"/>
    <property type="match status" value="1"/>
</dbReference>
<dbReference type="PANTHER" id="PTHR30290:SF9">
    <property type="entry name" value="OLIGOPEPTIDE-BINDING PROTEIN APPA"/>
    <property type="match status" value="1"/>
</dbReference>
<dbReference type="GO" id="GO:0042597">
    <property type="term" value="C:periplasmic space"/>
    <property type="evidence" value="ECO:0007669"/>
    <property type="project" value="UniProtKB-ARBA"/>
</dbReference>
<reference evidence="6" key="1">
    <citation type="submission" date="2015-12" db="EMBL/GenBank/DDBJ databases">
        <authorList>
            <person name="Nair G.R."/>
            <person name="Kaur G."/>
            <person name="Mayilraj S."/>
        </authorList>
    </citation>
    <scope>NUCLEOTIDE SEQUENCE [LARGE SCALE GENOMIC DNA]</scope>
    <source>
        <strain evidence="6">CD08_7</strain>
    </source>
</reference>
<evidence type="ECO:0000256" key="1">
    <source>
        <dbReference type="ARBA" id="ARBA00005695"/>
    </source>
</evidence>
<dbReference type="Proteomes" id="UP000054023">
    <property type="component" value="Unassembled WGS sequence"/>
</dbReference>
<comment type="caution">
    <text evidence="5">The sequence shown here is derived from an EMBL/GenBank/DDBJ whole genome shotgun (WGS) entry which is preliminary data.</text>
</comment>
<dbReference type="GO" id="GO:0015833">
    <property type="term" value="P:peptide transport"/>
    <property type="evidence" value="ECO:0007669"/>
    <property type="project" value="TreeGrafter"/>
</dbReference>
<keyword evidence="6" id="KW-1185">Reference proteome</keyword>
<dbReference type="GO" id="GO:0043190">
    <property type="term" value="C:ATP-binding cassette (ABC) transporter complex"/>
    <property type="evidence" value="ECO:0007669"/>
    <property type="project" value="InterPro"/>
</dbReference>